<dbReference type="EMBL" id="JACHIM010000003">
    <property type="protein sequence ID" value="MBB5073904.1"/>
    <property type="molecule type" value="Genomic_DNA"/>
</dbReference>
<reference evidence="1 2" key="1">
    <citation type="submission" date="2020-08" db="EMBL/GenBank/DDBJ databases">
        <title>Genomic Encyclopedia of Type Strains, Phase IV (KMG-IV): sequencing the most valuable type-strain genomes for metagenomic binning, comparative biology and taxonomic classification.</title>
        <authorList>
            <person name="Goeker M."/>
        </authorList>
    </citation>
    <scope>NUCLEOTIDE SEQUENCE [LARGE SCALE GENOMIC DNA]</scope>
    <source>
        <strain evidence="1 2">DSM 28538</strain>
    </source>
</reference>
<dbReference type="Proteomes" id="UP000561417">
    <property type="component" value="Unassembled WGS sequence"/>
</dbReference>
<keyword evidence="2" id="KW-1185">Reference proteome</keyword>
<accession>A0A840NQV4</accession>
<gene>
    <name evidence="1" type="ORF">HNQ69_001030</name>
</gene>
<name>A0A840NQV4_9HYPH</name>
<evidence type="ECO:0000313" key="2">
    <source>
        <dbReference type="Proteomes" id="UP000561417"/>
    </source>
</evidence>
<dbReference type="RefSeq" id="WP_183228901.1">
    <property type="nucleotide sequence ID" value="NZ_JACHIM010000003.1"/>
</dbReference>
<comment type="caution">
    <text evidence="1">The sequence shown here is derived from an EMBL/GenBank/DDBJ whole genome shotgun (WGS) entry which is preliminary data.</text>
</comment>
<dbReference type="AlphaFoldDB" id="A0A840NQV4"/>
<proteinExistence type="predicted"/>
<protein>
    <submittedName>
        <fullName evidence="1">Uncharacterized protein</fullName>
    </submittedName>
</protein>
<sequence>MTCCDAKIKLPFKDRVELVAELCGKLQKFIQDINDIRRNQSDVASFKTSFKRQIKAEKIHLVTTENID</sequence>
<evidence type="ECO:0000313" key="1">
    <source>
        <dbReference type="EMBL" id="MBB5073904.1"/>
    </source>
</evidence>
<organism evidence="1 2">
    <name type="scientific">Bartonella callosciuri</name>
    <dbReference type="NCBI Taxonomy" id="686223"/>
    <lineage>
        <taxon>Bacteria</taxon>
        <taxon>Pseudomonadati</taxon>
        <taxon>Pseudomonadota</taxon>
        <taxon>Alphaproteobacteria</taxon>
        <taxon>Hyphomicrobiales</taxon>
        <taxon>Bartonellaceae</taxon>
        <taxon>Bartonella</taxon>
    </lineage>
</organism>